<dbReference type="Proteomes" id="UP001062846">
    <property type="component" value="Chromosome 6"/>
</dbReference>
<organism evidence="1 2">
    <name type="scientific">Rhododendron molle</name>
    <name type="common">Chinese azalea</name>
    <name type="synonym">Azalea mollis</name>
    <dbReference type="NCBI Taxonomy" id="49168"/>
    <lineage>
        <taxon>Eukaryota</taxon>
        <taxon>Viridiplantae</taxon>
        <taxon>Streptophyta</taxon>
        <taxon>Embryophyta</taxon>
        <taxon>Tracheophyta</taxon>
        <taxon>Spermatophyta</taxon>
        <taxon>Magnoliopsida</taxon>
        <taxon>eudicotyledons</taxon>
        <taxon>Gunneridae</taxon>
        <taxon>Pentapetalae</taxon>
        <taxon>asterids</taxon>
        <taxon>Ericales</taxon>
        <taxon>Ericaceae</taxon>
        <taxon>Ericoideae</taxon>
        <taxon>Rhodoreae</taxon>
        <taxon>Rhododendron</taxon>
    </lineage>
</organism>
<keyword evidence="2" id="KW-1185">Reference proteome</keyword>
<dbReference type="EMBL" id="CM046393">
    <property type="protein sequence ID" value="KAI8550232.1"/>
    <property type="molecule type" value="Genomic_DNA"/>
</dbReference>
<comment type="caution">
    <text evidence="1">The sequence shown here is derived from an EMBL/GenBank/DDBJ whole genome shotgun (WGS) entry which is preliminary data.</text>
</comment>
<name>A0ACC0NBY2_RHOML</name>
<evidence type="ECO:0000313" key="2">
    <source>
        <dbReference type="Proteomes" id="UP001062846"/>
    </source>
</evidence>
<evidence type="ECO:0000313" key="1">
    <source>
        <dbReference type="EMBL" id="KAI8550232.1"/>
    </source>
</evidence>
<reference evidence="1" key="1">
    <citation type="submission" date="2022-02" db="EMBL/GenBank/DDBJ databases">
        <title>Plant Genome Project.</title>
        <authorList>
            <person name="Zhang R.-G."/>
        </authorList>
    </citation>
    <scope>NUCLEOTIDE SEQUENCE</scope>
    <source>
        <strain evidence="1">AT1</strain>
    </source>
</reference>
<sequence>MGYSPCLSSPPNTLPFKTTTHCIHGSNPSPLTFMSSPQNPSSTSSHLPLKSNAHFKINHRVTPTRHRPPPNPKFVVRALIKPNSKASSAVTKLIVISSVITMTLAIANRVLYKLALVPMKEYPFFLAQVTTFGYVAIYFTILYVRYRAGIVTDAMMAIPKSPFVMIGILEALGVAAGMSSGAMLPGPAIPILNQTFLVWQLAFSTLLLGKKHSWSKIGGCLLVAAGVVVAVASGSDAGQMLSGIGFLWPVLMIASSAFQAGASILKESVFIDAATRLKGKVLDIFVVNSFGSGFQALFVLLFLPFLSNLRGIPFSQLPSYIKSGAGCFFNMGAHSIGCDGAPLLPILYIVNNIAFNISMLHLLKISSAVLSSIVAMSSVPIAIYILSLPLPYLPEATNLSSFFVFGSMILLAGLVVYNIPQPLKQDSEN</sequence>
<protein>
    <submittedName>
        <fullName evidence="1">Uncharacterized protein</fullName>
    </submittedName>
</protein>
<accession>A0ACC0NBY2</accession>
<proteinExistence type="predicted"/>
<gene>
    <name evidence="1" type="ORF">RHMOL_Rhmol06G0088400</name>
</gene>